<sequence>MKIAYISRSIIPSRTANSIHVMKMCNAFASLGHEVILLAPWTKKLEEKNVSDIFEYYGVEKNFELKKVFSPNIKYLKKRIYSYRCLNIVKKINPDIVYGRDDMFAFYLTQKSGYFTLFEKHEPYNEKGVNNFFFDKFMKNNVNNLKLVVNSNELRKMYNNSCNISLNSILAANNATNKIPNENISTNINIDNTKIQIGYVGSLFKGRGIDIIIQLAQKIPNAIFHIIGGKQKDIDYWKDKNKLSNIIFHGFVEPKETYKYRNMCDILLAPYQSDEEGNRSSKYMSPIKLYEYMSSKKAIVCSNFKVVYEALNDECALLVDSSDITAWENAVNELISNKEKREKLALNAYEKFIKYHTWKARAKKIIDSIDQSKSNNI</sequence>
<dbReference type="SUPFAM" id="SSF53756">
    <property type="entry name" value="UDP-Glycosyltransferase/glycogen phosphorylase"/>
    <property type="match status" value="1"/>
</dbReference>
<evidence type="ECO:0000313" key="7">
    <source>
        <dbReference type="Proteomes" id="UP000262712"/>
    </source>
</evidence>
<feature type="domain" description="Glycosyl transferase family 1" evidence="3">
    <location>
        <begin position="182"/>
        <end position="350"/>
    </location>
</feature>
<dbReference type="Proteomes" id="UP000221222">
    <property type="component" value="Unassembled WGS sequence"/>
</dbReference>
<protein>
    <submittedName>
        <fullName evidence="5">Glycosyl transferase</fullName>
    </submittedName>
    <submittedName>
        <fullName evidence="4">Glycosyltransferase, family 1</fullName>
    </submittedName>
</protein>
<dbReference type="Gene3D" id="3.40.50.2000">
    <property type="entry name" value="Glycogen Phosphorylase B"/>
    <property type="match status" value="2"/>
</dbReference>
<keyword evidence="6" id="KW-1185">Reference proteome</keyword>
<organism evidence="5 6">
    <name type="scientific">Malaciobacter molluscorum LMG 25693</name>
    <dbReference type="NCBI Taxonomy" id="870501"/>
    <lineage>
        <taxon>Bacteria</taxon>
        <taxon>Pseudomonadati</taxon>
        <taxon>Campylobacterota</taxon>
        <taxon>Epsilonproteobacteria</taxon>
        <taxon>Campylobacterales</taxon>
        <taxon>Arcobacteraceae</taxon>
        <taxon>Malaciobacter</taxon>
    </lineage>
</organism>
<proteinExistence type="predicted"/>
<reference evidence="5 6" key="1">
    <citation type="submission" date="2017-09" db="EMBL/GenBank/DDBJ databases">
        <title>Arcobacter canalis sp. nov., a new species isolated from a water canal contaminated with urban sewage.</title>
        <authorList>
            <person name="Perez-Cataluna A."/>
            <person name="Salas-Masso N."/>
            <person name="Figueras M.J."/>
        </authorList>
    </citation>
    <scope>NUCLEOTIDE SEQUENCE [LARGE SCALE GENOMIC DNA]</scope>
    <source>
        <strain evidence="5 6">F98-3</strain>
    </source>
</reference>
<name>A0A2G1DK16_9BACT</name>
<evidence type="ECO:0000313" key="4">
    <source>
        <dbReference type="EMBL" id="AXX92911.1"/>
    </source>
</evidence>
<dbReference type="PANTHER" id="PTHR12526">
    <property type="entry name" value="GLYCOSYLTRANSFERASE"/>
    <property type="match status" value="1"/>
</dbReference>
<dbReference type="Pfam" id="PF00534">
    <property type="entry name" value="Glycos_transf_1"/>
    <property type="match status" value="1"/>
</dbReference>
<keyword evidence="2 5" id="KW-0808">Transferase</keyword>
<evidence type="ECO:0000259" key="3">
    <source>
        <dbReference type="Pfam" id="PF00534"/>
    </source>
</evidence>
<dbReference type="AlphaFoldDB" id="A0A2G1DK16"/>
<evidence type="ECO:0000313" key="6">
    <source>
        <dbReference type="Proteomes" id="UP000221222"/>
    </source>
</evidence>
<evidence type="ECO:0000256" key="1">
    <source>
        <dbReference type="ARBA" id="ARBA00022676"/>
    </source>
</evidence>
<dbReference type="RefSeq" id="WP_099341802.1">
    <property type="nucleotide sequence ID" value="NZ_CP032098.1"/>
</dbReference>
<dbReference type="Proteomes" id="UP000262712">
    <property type="component" value="Chromosome"/>
</dbReference>
<dbReference type="GO" id="GO:0016757">
    <property type="term" value="F:glycosyltransferase activity"/>
    <property type="evidence" value="ECO:0007669"/>
    <property type="project" value="UniProtKB-KW"/>
</dbReference>
<dbReference type="InterPro" id="IPR001296">
    <property type="entry name" value="Glyco_trans_1"/>
</dbReference>
<dbReference type="PANTHER" id="PTHR12526:SF629">
    <property type="entry name" value="TEICHURONIC ACID BIOSYNTHESIS GLYCOSYLTRANSFERASE TUAH-RELATED"/>
    <property type="match status" value="1"/>
</dbReference>
<reference evidence="4 7" key="2">
    <citation type="submission" date="2018-08" db="EMBL/GenBank/DDBJ databases">
        <title>Complete genome of the Arcobacter molluscorum type strain LMG 25693.</title>
        <authorList>
            <person name="Miller W.G."/>
            <person name="Yee E."/>
            <person name="Bono J.L."/>
        </authorList>
    </citation>
    <scope>NUCLEOTIDE SEQUENCE [LARGE SCALE GENOMIC DNA]</scope>
    <source>
        <strain evidence="4 7">CECT 7696</strain>
    </source>
</reference>
<gene>
    <name evidence="4" type="ORF">AMOL_1951</name>
    <name evidence="5" type="ORF">CPU12_04060</name>
</gene>
<dbReference type="KEGG" id="amol:AMOL_1951"/>
<dbReference type="EMBL" id="NXFY01000004">
    <property type="protein sequence ID" value="PHO18744.1"/>
    <property type="molecule type" value="Genomic_DNA"/>
</dbReference>
<keyword evidence="1" id="KW-0328">Glycosyltransferase</keyword>
<accession>A0A2G1DK16</accession>
<evidence type="ECO:0000256" key="2">
    <source>
        <dbReference type="ARBA" id="ARBA00022679"/>
    </source>
</evidence>
<dbReference type="EMBL" id="CP032098">
    <property type="protein sequence ID" value="AXX92911.1"/>
    <property type="molecule type" value="Genomic_DNA"/>
</dbReference>
<evidence type="ECO:0000313" key="5">
    <source>
        <dbReference type="EMBL" id="PHO18744.1"/>
    </source>
</evidence>